<name>A0AAX2JEP7_9FUSO</name>
<organism evidence="2 3">
    <name type="scientific">Fusobacterium ulcerans</name>
    <dbReference type="NCBI Taxonomy" id="861"/>
    <lineage>
        <taxon>Bacteria</taxon>
        <taxon>Fusobacteriati</taxon>
        <taxon>Fusobacteriota</taxon>
        <taxon>Fusobacteriia</taxon>
        <taxon>Fusobacteriales</taxon>
        <taxon>Fusobacteriaceae</taxon>
        <taxon>Fusobacterium</taxon>
    </lineage>
</organism>
<evidence type="ECO:0000259" key="1">
    <source>
        <dbReference type="PROSITE" id="PS51186"/>
    </source>
</evidence>
<dbReference type="CDD" id="cd04301">
    <property type="entry name" value="NAT_SF"/>
    <property type="match status" value="1"/>
</dbReference>
<dbReference type="Proteomes" id="UP000249008">
    <property type="component" value="Chromosome 1"/>
</dbReference>
<gene>
    <name evidence="2" type="ORF">NCTC12112_03097</name>
</gene>
<evidence type="ECO:0000313" key="2">
    <source>
        <dbReference type="EMBL" id="SQJ15730.1"/>
    </source>
</evidence>
<protein>
    <submittedName>
        <fullName evidence="2">Acyltransferase</fullName>
    </submittedName>
</protein>
<dbReference type="InterPro" id="IPR052564">
    <property type="entry name" value="N-acetyltrans/Recomb-assoc"/>
</dbReference>
<dbReference type="PANTHER" id="PTHR43451">
    <property type="entry name" value="ACETYLTRANSFERASE (GNAT) FAMILY PROTEIN"/>
    <property type="match status" value="1"/>
</dbReference>
<dbReference type="InterPro" id="IPR016181">
    <property type="entry name" value="Acyl_CoA_acyltransferase"/>
</dbReference>
<reference evidence="2 3" key="1">
    <citation type="submission" date="2018-06" db="EMBL/GenBank/DDBJ databases">
        <authorList>
            <consortium name="Pathogen Informatics"/>
            <person name="Doyle S."/>
        </authorList>
    </citation>
    <scope>NUCLEOTIDE SEQUENCE [LARGE SCALE GENOMIC DNA]</scope>
    <source>
        <strain evidence="2 3">NCTC12112</strain>
    </source>
</reference>
<sequence>MILRKYNPDDCIKLLKLFYDTVRNVNKKDYNDEQLSVWAPDNYIEEKYALWQKSLSENFTIVAEINGEIVGFGDIEKTGYLNRLFIHKDYQNMGIASAIVKELEKYAEKICICTIITEASITAKPFFERLGYTLVKKQQVERIGISLTNYVMEKNISR</sequence>
<dbReference type="PANTHER" id="PTHR43451:SF1">
    <property type="entry name" value="ACETYLTRANSFERASE"/>
    <property type="match status" value="1"/>
</dbReference>
<keyword evidence="2" id="KW-0012">Acyltransferase</keyword>
<dbReference type="AlphaFoldDB" id="A0AAX2JEP7"/>
<dbReference type="Pfam" id="PF13673">
    <property type="entry name" value="Acetyltransf_10"/>
    <property type="match status" value="1"/>
</dbReference>
<dbReference type="GeneID" id="78454361"/>
<dbReference type="SUPFAM" id="SSF55729">
    <property type="entry name" value="Acyl-CoA N-acyltransferases (Nat)"/>
    <property type="match status" value="1"/>
</dbReference>
<keyword evidence="2" id="KW-0808">Transferase</keyword>
<dbReference type="GO" id="GO:0016747">
    <property type="term" value="F:acyltransferase activity, transferring groups other than amino-acyl groups"/>
    <property type="evidence" value="ECO:0007669"/>
    <property type="project" value="InterPro"/>
</dbReference>
<proteinExistence type="predicted"/>
<dbReference type="Gene3D" id="3.40.630.30">
    <property type="match status" value="1"/>
</dbReference>
<dbReference type="EMBL" id="LS483487">
    <property type="protein sequence ID" value="SQJ15730.1"/>
    <property type="molecule type" value="Genomic_DNA"/>
</dbReference>
<dbReference type="InterPro" id="IPR000182">
    <property type="entry name" value="GNAT_dom"/>
</dbReference>
<dbReference type="KEGG" id="ful:C4N20_06040"/>
<dbReference type="RefSeq" id="WP_005978490.1">
    <property type="nucleotide sequence ID" value="NZ_CABKNW010000004.1"/>
</dbReference>
<feature type="domain" description="N-acetyltransferase" evidence="1">
    <location>
        <begin position="1"/>
        <end position="157"/>
    </location>
</feature>
<dbReference type="PROSITE" id="PS51186">
    <property type="entry name" value="GNAT"/>
    <property type="match status" value="1"/>
</dbReference>
<accession>A0AAX2JEP7</accession>
<evidence type="ECO:0000313" key="3">
    <source>
        <dbReference type="Proteomes" id="UP000249008"/>
    </source>
</evidence>